<dbReference type="AlphaFoldDB" id="A0A1I8FE39"/>
<feature type="region of interest" description="Disordered" evidence="1">
    <location>
        <begin position="1"/>
        <end position="58"/>
    </location>
</feature>
<feature type="region of interest" description="Disordered" evidence="1">
    <location>
        <begin position="114"/>
        <end position="139"/>
    </location>
</feature>
<reference evidence="3" key="1">
    <citation type="submission" date="2016-11" db="UniProtKB">
        <authorList>
            <consortium name="WormBaseParasite"/>
        </authorList>
    </citation>
    <scope>IDENTIFICATION</scope>
</reference>
<organism evidence="2 3">
    <name type="scientific">Macrostomum lignano</name>
    <dbReference type="NCBI Taxonomy" id="282301"/>
    <lineage>
        <taxon>Eukaryota</taxon>
        <taxon>Metazoa</taxon>
        <taxon>Spiralia</taxon>
        <taxon>Lophotrochozoa</taxon>
        <taxon>Platyhelminthes</taxon>
        <taxon>Rhabditophora</taxon>
        <taxon>Macrostomorpha</taxon>
        <taxon>Macrostomida</taxon>
        <taxon>Macrostomidae</taxon>
        <taxon>Macrostomum</taxon>
    </lineage>
</organism>
<feature type="compositionally biased region" description="Basic and acidic residues" evidence="1">
    <location>
        <begin position="1"/>
        <end position="10"/>
    </location>
</feature>
<keyword evidence="2" id="KW-1185">Reference proteome</keyword>
<name>A0A1I8FE39_9PLAT</name>
<evidence type="ECO:0000313" key="2">
    <source>
        <dbReference type="Proteomes" id="UP000095280"/>
    </source>
</evidence>
<evidence type="ECO:0000313" key="3">
    <source>
        <dbReference type="WBParaSite" id="maker-unitig_29544-snap-gene-0.2-mRNA-1"/>
    </source>
</evidence>
<dbReference type="WBParaSite" id="maker-unitig_29544-snap-gene-0.2-mRNA-1">
    <property type="protein sequence ID" value="maker-unitig_29544-snap-gene-0.2-mRNA-1"/>
    <property type="gene ID" value="maker-unitig_29544-snap-gene-0.2"/>
</dbReference>
<accession>A0A1I8FE39</accession>
<evidence type="ECO:0000256" key="1">
    <source>
        <dbReference type="SAM" id="MobiDB-lite"/>
    </source>
</evidence>
<proteinExistence type="predicted"/>
<protein>
    <submittedName>
        <fullName evidence="3">Uncharacterized protein</fullName>
    </submittedName>
</protein>
<dbReference type="Proteomes" id="UP000095280">
    <property type="component" value="Unplaced"/>
</dbReference>
<sequence length="237" mass="26498">MRAEEEERTGRFRLRLSPRGRDGPSRRRKSGRQKKNADEMKGVQQKLPGPERDRTASMESAGVRCALRGKGSRFAAARQVPQTSFEVLRRAERIFAILTAVRVRWSARNSMGRVATAAGTPSPHWIPRLGQRPHHRRSSRLPVTARRASRCSSWCPTRQRGAAPGGSAEATLHPILQPAAALLQHCGWRGRKRSTSFVALIASCFTTSTCCQRIRSCRNNCPAYPRHISVSIDKFGY</sequence>